<dbReference type="RefSeq" id="WP_206580933.1">
    <property type="nucleotide sequence ID" value="NZ_JAFJZZ010000001.1"/>
</dbReference>
<dbReference type="PANTHER" id="PTHR46066">
    <property type="entry name" value="CHITINASE DOMAIN-CONTAINING PROTEIN 1 FAMILY MEMBER"/>
    <property type="match status" value="1"/>
</dbReference>
<dbReference type="SUPFAM" id="SSF51445">
    <property type="entry name" value="(Trans)glycosidases"/>
    <property type="match status" value="1"/>
</dbReference>
<keyword evidence="1" id="KW-0732">Signal</keyword>
<feature type="signal peptide" evidence="1">
    <location>
        <begin position="1"/>
        <end position="28"/>
    </location>
</feature>
<proteinExistence type="predicted"/>
<dbReference type="Gene3D" id="3.20.20.80">
    <property type="entry name" value="Glycosidases"/>
    <property type="match status" value="1"/>
</dbReference>
<dbReference type="Pfam" id="PF00704">
    <property type="entry name" value="Glyco_hydro_18"/>
    <property type="match status" value="1"/>
</dbReference>
<feature type="domain" description="GH18" evidence="2">
    <location>
        <begin position="234"/>
        <end position="544"/>
    </location>
</feature>
<evidence type="ECO:0000256" key="1">
    <source>
        <dbReference type="SAM" id="SignalP"/>
    </source>
</evidence>
<keyword evidence="4" id="KW-1185">Reference proteome</keyword>
<dbReference type="InterPro" id="IPR011583">
    <property type="entry name" value="Chitinase_II/V-like_cat"/>
</dbReference>
<gene>
    <name evidence="3" type="ORF">JYB65_02175</name>
</gene>
<dbReference type="Gene3D" id="3.10.50.10">
    <property type="match status" value="1"/>
</dbReference>
<dbReference type="PANTHER" id="PTHR46066:SF2">
    <property type="entry name" value="CHITINASE DOMAIN-CONTAINING PROTEIN 1"/>
    <property type="match status" value="1"/>
</dbReference>
<reference evidence="3" key="1">
    <citation type="submission" date="2021-02" db="EMBL/GenBank/DDBJ databases">
        <title>Abyssanaerobacter marinus gen.nov., sp., nov, anaerobic bacterium isolated from the Onnuri vent field of Indian Ocean and suggestion of Mogibacteriaceae fam. nov., and proposal of reclassification of ambiguous this family's genus member.</title>
        <authorList>
            <person name="Kim Y.J."/>
            <person name="Yang J.-A."/>
        </authorList>
    </citation>
    <scope>NUCLEOTIDE SEQUENCE</scope>
    <source>
        <strain evidence="3">DSM 2634</strain>
    </source>
</reference>
<dbReference type="EMBL" id="JAFJZZ010000001">
    <property type="protein sequence ID" value="MBN7772158.1"/>
    <property type="molecule type" value="Genomic_DNA"/>
</dbReference>
<dbReference type="GO" id="GO:0005975">
    <property type="term" value="P:carbohydrate metabolic process"/>
    <property type="evidence" value="ECO:0007669"/>
    <property type="project" value="InterPro"/>
</dbReference>
<name>A0A939D7G8_CLOAM</name>
<dbReference type="InterPro" id="IPR017853">
    <property type="entry name" value="GH"/>
</dbReference>
<evidence type="ECO:0000259" key="2">
    <source>
        <dbReference type="PROSITE" id="PS51910"/>
    </source>
</evidence>
<dbReference type="InterPro" id="IPR029070">
    <property type="entry name" value="Chitinase_insertion_sf"/>
</dbReference>
<dbReference type="InterPro" id="IPR001223">
    <property type="entry name" value="Glyco_hydro18_cat"/>
</dbReference>
<feature type="chain" id="PRO_5036845611" description="GH18 domain-containing protein" evidence="1">
    <location>
        <begin position="29"/>
        <end position="544"/>
    </location>
</feature>
<dbReference type="Proteomes" id="UP000664545">
    <property type="component" value="Unassembled WGS sequence"/>
</dbReference>
<comment type="caution">
    <text evidence="3">The sequence shown here is derived from an EMBL/GenBank/DDBJ whole genome shotgun (WGS) entry which is preliminary data.</text>
</comment>
<dbReference type="GO" id="GO:0008061">
    <property type="term" value="F:chitin binding"/>
    <property type="evidence" value="ECO:0007669"/>
    <property type="project" value="InterPro"/>
</dbReference>
<sequence>MKKHTVVVITLICLLFTSVAAFSLRAWASEYDPYSIYYNSKSTGYTGYIINNTPYLPIAMIGNYAKNSGISVDSANKKLNINLSSEKILLGDDQITNFVKSNAGTVYIPLRDIEGSLYFPLNTTEQFFKLSYSISGSKIKLKEYSGTDKVAKVNTSSADAVTSLLNGSGEKVQLDYDETVMILGETGNFYKIATNDVDEAYTYKNNITISQIDLASYDFYAPKKDKFKQGSQKINLAWQYVSSFTPEAPQKYAGLDILAPTWFDLIVNGSGNVENNGDKGYTDTCHKNGYMVWSTITNNMSTKGSTAFTTQVFNDQNMLYKSIAQYLFYACLYDVDGINIDYEDVVDADAANLVHFTKTLRAFTDRQGLTLSIDTSIPASWTIEYDRDALAKYVDYIAIMSYDEHYSGSKTPGSVASLPWAEKAIKNTIAEGVPANKILMGMPLYTRVWCMNSDGSLASNKSATMTWVNNMLSTSGRTPTYLSDVGQNYIEYADGNTTAKIWIEDSTSISNRLKLVQRYNLAGGACWQYSQGAPEIWAIFNNYK</sequence>
<dbReference type="SMART" id="SM00636">
    <property type="entry name" value="Glyco_18"/>
    <property type="match status" value="1"/>
</dbReference>
<organism evidence="3 4">
    <name type="scientific">Clostridium aminobutyricum</name>
    <dbReference type="NCBI Taxonomy" id="33953"/>
    <lineage>
        <taxon>Bacteria</taxon>
        <taxon>Bacillati</taxon>
        <taxon>Bacillota</taxon>
        <taxon>Clostridia</taxon>
        <taxon>Eubacteriales</taxon>
        <taxon>Clostridiaceae</taxon>
        <taxon>Clostridium</taxon>
    </lineage>
</organism>
<protein>
    <recommendedName>
        <fullName evidence="2">GH18 domain-containing protein</fullName>
    </recommendedName>
</protein>
<accession>A0A939D7G8</accession>
<evidence type="ECO:0000313" key="3">
    <source>
        <dbReference type="EMBL" id="MBN7772158.1"/>
    </source>
</evidence>
<dbReference type="PROSITE" id="PS51910">
    <property type="entry name" value="GH18_2"/>
    <property type="match status" value="1"/>
</dbReference>
<evidence type="ECO:0000313" key="4">
    <source>
        <dbReference type="Proteomes" id="UP000664545"/>
    </source>
</evidence>
<dbReference type="AlphaFoldDB" id="A0A939D7G8"/>